<dbReference type="STRING" id="1111454.HMPREF1250_1560"/>
<dbReference type="PANTHER" id="PTHR43776:SF7">
    <property type="entry name" value="D,D-DIPEPTIDE TRANSPORT ATP-BINDING PROTEIN DDPF-RELATED"/>
    <property type="match status" value="1"/>
</dbReference>
<dbReference type="InterPro" id="IPR013563">
    <property type="entry name" value="Oligopep_ABC_C"/>
</dbReference>
<dbReference type="GO" id="GO:0015833">
    <property type="term" value="P:peptide transport"/>
    <property type="evidence" value="ECO:0007669"/>
    <property type="project" value="InterPro"/>
</dbReference>
<dbReference type="InterPro" id="IPR003593">
    <property type="entry name" value="AAA+_ATPase"/>
</dbReference>
<reference evidence="6 7" key="1">
    <citation type="submission" date="2013-09" db="EMBL/GenBank/DDBJ databases">
        <authorList>
            <person name="Durkin A.S."/>
            <person name="Haft D.R."/>
            <person name="McCorrison J."/>
            <person name="Torralba M."/>
            <person name="Gillis M."/>
            <person name="Haft D.H."/>
            <person name="Methe B."/>
            <person name="Sutton G."/>
            <person name="Nelson K.E."/>
        </authorList>
    </citation>
    <scope>NUCLEOTIDE SEQUENCE [LARGE SCALE GENOMIC DNA]</scope>
    <source>
        <strain evidence="6 7">BV3C16-1</strain>
    </source>
</reference>
<dbReference type="GO" id="GO:0005524">
    <property type="term" value="F:ATP binding"/>
    <property type="evidence" value="ECO:0007669"/>
    <property type="project" value="UniProtKB-KW"/>
</dbReference>
<keyword evidence="3" id="KW-0547">Nucleotide-binding</keyword>
<dbReference type="FunFam" id="3.40.50.300:FF:000016">
    <property type="entry name" value="Oligopeptide ABC transporter ATP-binding component"/>
    <property type="match status" value="1"/>
</dbReference>
<keyword evidence="4" id="KW-0067">ATP-binding</keyword>
<feature type="domain" description="ABC transporter" evidence="5">
    <location>
        <begin position="14"/>
        <end position="252"/>
    </location>
</feature>
<proteinExistence type="inferred from homology"/>
<evidence type="ECO:0000313" key="6">
    <source>
        <dbReference type="EMBL" id="ERT56443.1"/>
    </source>
</evidence>
<evidence type="ECO:0000259" key="5">
    <source>
        <dbReference type="PROSITE" id="PS50893"/>
    </source>
</evidence>
<evidence type="ECO:0000313" key="7">
    <source>
        <dbReference type="Proteomes" id="UP000017090"/>
    </source>
</evidence>
<name>U7UDB3_9FIRM</name>
<dbReference type="PANTHER" id="PTHR43776">
    <property type="entry name" value="TRANSPORT ATP-BINDING PROTEIN"/>
    <property type="match status" value="1"/>
</dbReference>
<dbReference type="SUPFAM" id="SSF52540">
    <property type="entry name" value="P-loop containing nucleoside triphosphate hydrolases"/>
    <property type="match status" value="1"/>
</dbReference>
<dbReference type="InterPro" id="IPR017871">
    <property type="entry name" value="ABC_transporter-like_CS"/>
</dbReference>
<comment type="similarity">
    <text evidence="1">Belongs to the ABC transporter superfamily.</text>
</comment>
<dbReference type="OrthoDB" id="9779287at2"/>
<dbReference type="PROSITE" id="PS00211">
    <property type="entry name" value="ABC_TRANSPORTER_1"/>
    <property type="match status" value="1"/>
</dbReference>
<dbReference type="Pfam" id="PF00005">
    <property type="entry name" value="ABC_tran"/>
    <property type="match status" value="1"/>
</dbReference>
<comment type="caution">
    <text evidence="6">The sequence shown here is derived from an EMBL/GenBank/DDBJ whole genome shotgun (WGS) entry which is preliminary data.</text>
</comment>
<dbReference type="AlphaFoldDB" id="U7UDB3"/>
<dbReference type="PROSITE" id="PS50893">
    <property type="entry name" value="ABC_TRANSPORTER_2"/>
    <property type="match status" value="1"/>
</dbReference>
<dbReference type="GO" id="GO:0055085">
    <property type="term" value="P:transmembrane transport"/>
    <property type="evidence" value="ECO:0007669"/>
    <property type="project" value="UniProtKB-ARBA"/>
</dbReference>
<dbReference type="InterPro" id="IPR003439">
    <property type="entry name" value="ABC_transporter-like_ATP-bd"/>
</dbReference>
<dbReference type="InterPro" id="IPR050319">
    <property type="entry name" value="ABC_transp_ATP-bind"/>
</dbReference>
<evidence type="ECO:0000256" key="4">
    <source>
        <dbReference type="ARBA" id="ARBA00022840"/>
    </source>
</evidence>
<dbReference type="SMART" id="SM00382">
    <property type="entry name" value="AAA"/>
    <property type="match status" value="1"/>
</dbReference>
<dbReference type="InterPro" id="IPR027417">
    <property type="entry name" value="P-loop_NTPase"/>
</dbReference>
<sequence length="321" mass="35607">MAFLDVRHLTKEFIAERDFFGRAKKTVTAVCDLSLTIEVGETVGLVGESGCGKSTFARTVLGLYPKTAGEIFCDGVRRESMGEAAFRRKIQMIFQDPYASLDPRLTIGESIAEPLRNYGVYPTGEERERRVAALLEQVDMPREAAQRYPYEFSGGQRQRVGIARALALEPACIFCDEPISALDVSVQVQIVNMLQRLQQEKGLAYLFIAHDLAMVHHLSHRIGVMYLGRLVELGTSDAVYKTPMHPYTQLLLSSMAKADPRQTRRVVPVGEVPSPFAVPEGCVFHPRCTAATARCRCEIPSWREVGAGHFAACHFAGRGRS</sequence>
<dbReference type="Pfam" id="PF08352">
    <property type="entry name" value="oligo_HPY"/>
    <property type="match status" value="1"/>
</dbReference>
<accession>U7UDB3</accession>
<dbReference type="eggNOG" id="COG4608">
    <property type="taxonomic scope" value="Bacteria"/>
</dbReference>
<dbReference type="EMBL" id="AWXA01000062">
    <property type="protein sequence ID" value="ERT56443.1"/>
    <property type="molecule type" value="Genomic_DNA"/>
</dbReference>
<dbReference type="NCBIfam" id="TIGR01727">
    <property type="entry name" value="oligo_HPY"/>
    <property type="match status" value="1"/>
</dbReference>
<evidence type="ECO:0000256" key="3">
    <source>
        <dbReference type="ARBA" id="ARBA00022741"/>
    </source>
</evidence>
<dbReference type="RefSeq" id="WP_023054606.1">
    <property type="nucleotide sequence ID" value="NZ_AWXA01000062.1"/>
</dbReference>
<dbReference type="GO" id="GO:0016887">
    <property type="term" value="F:ATP hydrolysis activity"/>
    <property type="evidence" value="ECO:0007669"/>
    <property type="project" value="InterPro"/>
</dbReference>
<evidence type="ECO:0000256" key="1">
    <source>
        <dbReference type="ARBA" id="ARBA00005417"/>
    </source>
</evidence>
<dbReference type="Gene3D" id="3.40.50.300">
    <property type="entry name" value="P-loop containing nucleotide triphosphate hydrolases"/>
    <property type="match status" value="1"/>
</dbReference>
<dbReference type="Proteomes" id="UP000017090">
    <property type="component" value="Unassembled WGS sequence"/>
</dbReference>
<protein>
    <submittedName>
        <fullName evidence="6">Oligopeptide/dipeptide transporter, C-terminal domain protein</fullName>
    </submittedName>
</protein>
<evidence type="ECO:0000256" key="2">
    <source>
        <dbReference type="ARBA" id="ARBA00022448"/>
    </source>
</evidence>
<dbReference type="CDD" id="cd03257">
    <property type="entry name" value="ABC_NikE_OppD_transporters"/>
    <property type="match status" value="1"/>
</dbReference>
<organism evidence="6 7">
    <name type="scientific">Megasphaera vaginalis</name>
    <name type="common">ex Srinivasan et al. 2021</name>
    <dbReference type="NCBI Taxonomy" id="1111454"/>
    <lineage>
        <taxon>Bacteria</taxon>
        <taxon>Bacillati</taxon>
        <taxon>Bacillota</taxon>
        <taxon>Negativicutes</taxon>
        <taxon>Veillonellales</taxon>
        <taxon>Veillonellaceae</taxon>
        <taxon>Megasphaera</taxon>
    </lineage>
</organism>
<gene>
    <name evidence="6" type="ORF">HMPREF1250_1560</name>
</gene>
<keyword evidence="2" id="KW-0813">Transport</keyword>
<keyword evidence="7" id="KW-1185">Reference proteome</keyword>
<dbReference type="PATRIC" id="fig|1111454.3.peg.2197"/>